<keyword evidence="3" id="KW-1185">Reference proteome</keyword>
<evidence type="ECO:0000313" key="3">
    <source>
        <dbReference type="Proteomes" id="UP000826195"/>
    </source>
</evidence>
<evidence type="ECO:0000313" key="2">
    <source>
        <dbReference type="EMBL" id="KAH0554709.1"/>
    </source>
</evidence>
<accession>A0AAV7IPC2</accession>
<name>A0AAV7IPC2_COTGL</name>
<dbReference type="EMBL" id="JAHXZJ010001119">
    <property type="protein sequence ID" value="KAH0554709.1"/>
    <property type="molecule type" value="Genomic_DNA"/>
</dbReference>
<proteinExistence type="predicted"/>
<sequence length="211" mass="24156">MYTNQRGLPRDYARVSANRIPVYKTRFNTYPFSFDFKFYFPHLPFLPPAYEQKATPPNWNIRHSPEINRDIIRRYKGPKILPSQQLSAAVAPWPGATGLLASVTADDMAHKESSNPLTKERRRLMLQSVAPPFSFAYPHPYTRSQLNTYIFNIRIWRERESPARSPGIGGASDCKISSSNRTPHPRPPTLPRAPRASFHAPREPESCIHSI</sequence>
<gene>
    <name evidence="2" type="ORF">KQX54_012396</name>
</gene>
<protein>
    <submittedName>
        <fullName evidence="2">Uncharacterized protein</fullName>
    </submittedName>
</protein>
<dbReference type="AlphaFoldDB" id="A0AAV7IPC2"/>
<reference evidence="2 3" key="1">
    <citation type="journal article" date="2021" name="J. Hered.">
        <title>A chromosome-level genome assembly of the parasitoid wasp, Cotesia glomerata (Hymenoptera: Braconidae).</title>
        <authorList>
            <person name="Pinto B.J."/>
            <person name="Weis J.J."/>
            <person name="Gamble T."/>
            <person name="Ode P.J."/>
            <person name="Paul R."/>
            <person name="Zaspel J.M."/>
        </authorList>
    </citation>
    <scope>NUCLEOTIDE SEQUENCE [LARGE SCALE GENOMIC DNA]</scope>
    <source>
        <strain evidence="2">CgM1</strain>
    </source>
</reference>
<organism evidence="2 3">
    <name type="scientific">Cotesia glomerata</name>
    <name type="common">Lepidopteran parasitic wasp</name>
    <name type="synonym">Apanteles glomeratus</name>
    <dbReference type="NCBI Taxonomy" id="32391"/>
    <lineage>
        <taxon>Eukaryota</taxon>
        <taxon>Metazoa</taxon>
        <taxon>Ecdysozoa</taxon>
        <taxon>Arthropoda</taxon>
        <taxon>Hexapoda</taxon>
        <taxon>Insecta</taxon>
        <taxon>Pterygota</taxon>
        <taxon>Neoptera</taxon>
        <taxon>Endopterygota</taxon>
        <taxon>Hymenoptera</taxon>
        <taxon>Apocrita</taxon>
        <taxon>Ichneumonoidea</taxon>
        <taxon>Braconidae</taxon>
        <taxon>Microgastrinae</taxon>
        <taxon>Cotesia</taxon>
    </lineage>
</organism>
<feature type="compositionally biased region" description="Basic and acidic residues" evidence="1">
    <location>
        <begin position="200"/>
        <end position="211"/>
    </location>
</feature>
<comment type="caution">
    <text evidence="2">The sequence shown here is derived from an EMBL/GenBank/DDBJ whole genome shotgun (WGS) entry which is preliminary data.</text>
</comment>
<feature type="region of interest" description="Disordered" evidence="1">
    <location>
        <begin position="162"/>
        <end position="211"/>
    </location>
</feature>
<dbReference type="Proteomes" id="UP000826195">
    <property type="component" value="Unassembled WGS sequence"/>
</dbReference>
<evidence type="ECO:0000256" key="1">
    <source>
        <dbReference type="SAM" id="MobiDB-lite"/>
    </source>
</evidence>